<sequence length="68" mass="7102">ADGSAVLYELGRHPAASDRGQRTAGHLPGEPAFGWPAAGYERGHAGSAGARRLVDSHHRHPLVSQLPA</sequence>
<gene>
    <name evidence="1" type="ORF">Tci_910780</name>
</gene>
<dbReference type="EMBL" id="BKCJ011506365">
    <property type="protein sequence ID" value="GFD38811.1"/>
    <property type="molecule type" value="Genomic_DNA"/>
</dbReference>
<feature type="non-terminal residue" evidence="1">
    <location>
        <position position="1"/>
    </location>
</feature>
<proteinExistence type="predicted"/>
<name>A0A699W1K1_TANCI</name>
<reference evidence="1" key="1">
    <citation type="journal article" date="2019" name="Sci. Rep.">
        <title>Draft genome of Tanacetum cinerariifolium, the natural source of mosquito coil.</title>
        <authorList>
            <person name="Yamashiro T."/>
            <person name="Shiraishi A."/>
            <person name="Satake H."/>
            <person name="Nakayama K."/>
        </authorList>
    </citation>
    <scope>NUCLEOTIDE SEQUENCE</scope>
</reference>
<dbReference type="AlphaFoldDB" id="A0A699W1K1"/>
<comment type="caution">
    <text evidence="1">The sequence shown here is derived from an EMBL/GenBank/DDBJ whole genome shotgun (WGS) entry which is preliminary data.</text>
</comment>
<organism evidence="1">
    <name type="scientific">Tanacetum cinerariifolium</name>
    <name type="common">Dalmatian daisy</name>
    <name type="synonym">Chrysanthemum cinerariifolium</name>
    <dbReference type="NCBI Taxonomy" id="118510"/>
    <lineage>
        <taxon>Eukaryota</taxon>
        <taxon>Viridiplantae</taxon>
        <taxon>Streptophyta</taxon>
        <taxon>Embryophyta</taxon>
        <taxon>Tracheophyta</taxon>
        <taxon>Spermatophyta</taxon>
        <taxon>Magnoliopsida</taxon>
        <taxon>eudicotyledons</taxon>
        <taxon>Gunneridae</taxon>
        <taxon>Pentapetalae</taxon>
        <taxon>asterids</taxon>
        <taxon>campanulids</taxon>
        <taxon>Asterales</taxon>
        <taxon>Asteraceae</taxon>
        <taxon>Asteroideae</taxon>
        <taxon>Anthemideae</taxon>
        <taxon>Anthemidinae</taxon>
        <taxon>Tanacetum</taxon>
    </lineage>
</organism>
<protein>
    <submittedName>
        <fullName evidence="1">Uncharacterized protein</fullName>
    </submittedName>
</protein>
<accession>A0A699W1K1</accession>
<evidence type="ECO:0000313" key="1">
    <source>
        <dbReference type="EMBL" id="GFD38811.1"/>
    </source>
</evidence>